<evidence type="ECO:0000313" key="8">
    <source>
        <dbReference type="Proteomes" id="UP000016936"/>
    </source>
</evidence>
<evidence type="ECO:0000313" key="7">
    <source>
        <dbReference type="EMBL" id="EMD94616.1"/>
    </source>
</evidence>
<keyword evidence="8" id="KW-1185">Reference proteome</keyword>
<dbReference type="Pfam" id="PF00172">
    <property type="entry name" value="Zn_clus"/>
    <property type="match status" value="1"/>
</dbReference>
<dbReference type="GO" id="GO:0000981">
    <property type="term" value="F:DNA-binding transcription factor activity, RNA polymerase II-specific"/>
    <property type="evidence" value="ECO:0007669"/>
    <property type="project" value="InterPro"/>
</dbReference>
<reference evidence="8" key="2">
    <citation type="journal article" date="2013" name="PLoS Genet.">
        <title>Comparative genome structure, secondary metabolite, and effector coding capacity across Cochliobolus pathogens.</title>
        <authorList>
            <person name="Condon B.J."/>
            <person name="Leng Y."/>
            <person name="Wu D."/>
            <person name="Bushley K.E."/>
            <person name="Ohm R.A."/>
            <person name="Otillar R."/>
            <person name="Martin J."/>
            <person name="Schackwitz W."/>
            <person name="Grimwood J."/>
            <person name="MohdZainudin N."/>
            <person name="Xue C."/>
            <person name="Wang R."/>
            <person name="Manning V.A."/>
            <person name="Dhillon B."/>
            <person name="Tu Z.J."/>
            <person name="Steffenson B.J."/>
            <person name="Salamov A."/>
            <person name="Sun H."/>
            <person name="Lowry S."/>
            <person name="LaButti K."/>
            <person name="Han J."/>
            <person name="Copeland A."/>
            <person name="Lindquist E."/>
            <person name="Barry K."/>
            <person name="Schmutz J."/>
            <person name="Baker S.E."/>
            <person name="Ciuffetti L.M."/>
            <person name="Grigoriev I.V."/>
            <person name="Zhong S."/>
            <person name="Turgeon B.G."/>
        </authorList>
    </citation>
    <scope>NUCLEOTIDE SEQUENCE [LARGE SCALE GENOMIC DNA]</scope>
    <source>
        <strain evidence="8">C5 / ATCC 48332 / race O</strain>
    </source>
</reference>
<dbReference type="Pfam" id="PF04082">
    <property type="entry name" value="Fungal_trans"/>
    <property type="match status" value="1"/>
</dbReference>
<name>M2ULX1_COCH5</name>
<dbReference type="AlphaFoldDB" id="M2ULX1"/>
<dbReference type="Gene3D" id="4.10.240.10">
    <property type="entry name" value="Zn(2)-C6 fungal-type DNA-binding domain"/>
    <property type="match status" value="1"/>
</dbReference>
<dbReference type="GO" id="GO:0005634">
    <property type="term" value="C:nucleus"/>
    <property type="evidence" value="ECO:0007669"/>
    <property type="project" value="UniProtKB-SubCell"/>
</dbReference>
<feature type="region of interest" description="Disordered" evidence="5">
    <location>
        <begin position="85"/>
        <end position="105"/>
    </location>
</feature>
<dbReference type="PANTHER" id="PTHR46910">
    <property type="entry name" value="TRANSCRIPTION FACTOR PDR1"/>
    <property type="match status" value="1"/>
</dbReference>
<evidence type="ECO:0000256" key="1">
    <source>
        <dbReference type="ARBA" id="ARBA00004123"/>
    </source>
</evidence>
<dbReference type="EMBL" id="KB445571">
    <property type="protein sequence ID" value="EMD94616.1"/>
    <property type="molecule type" value="Genomic_DNA"/>
</dbReference>
<dbReference type="STRING" id="701091.M2ULX1"/>
<dbReference type="SUPFAM" id="SSF57701">
    <property type="entry name" value="Zn2/Cys6 DNA-binding domain"/>
    <property type="match status" value="1"/>
</dbReference>
<dbReference type="CDD" id="cd00067">
    <property type="entry name" value="GAL4"/>
    <property type="match status" value="1"/>
</dbReference>
<evidence type="ECO:0000256" key="4">
    <source>
        <dbReference type="ARBA" id="ARBA00023242"/>
    </source>
</evidence>
<proteinExistence type="predicted"/>
<reference evidence="7 8" key="1">
    <citation type="journal article" date="2012" name="PLoS Pathog.">
        <title>Diverse lifestyles and strategies of plant pathogenesis encoded in the genomes of eighteen Dothideomycetes fungi.</title>
        <authorList>
            <person name="Ohm R.A."/>
            <person name="Feau N."/>
            <person name="Henrissat B."/>
            <person name="Schoch C.L."/>
            <person name="Horwitz B.A."/>
            <person name="Barry K.W."/>
            <person name="Condon B.J."/>
            <person name="Copeland A.C."/>
            <person name="Dhillon B."/>
            <person name="Glaser F."/>
            <person name="Hesse C.N."/>
            <person name="Kosti I."/>
            <person name="LaButti K."/>
            <person name="Lindquist E.A."/>
            <person name="Lucas S."/>
            <person name="Salamov A.A."/>
            <person name="Bradshaw R.E."/>
            <person name="Ciuffetti L."/>
            <person name="Hamelin R.C."/>
            <person name="Kema G.H.J."/>
            <person name="Lawrence C."/>
            <person name="Scott J.A."/>
            <person name="Spatafora J.W."/>
            <person name="Turgeon B.G."/>
            <person name="de Wit P.J.G.M."/>
            <person name="Zhong S."/>
            <person name="Goodwin S.B."/>
            <person name="Grigoriev I.V."/>
        </authorList>
    </citation>
    <scope>NUCLEOTIDE SEQUENCE [LARGE SCALE GENOMIC DNA]</scope>
    <source>
        <strain evidence="8">C5 / ATCC 48332 / race O</strain>
    </source>
</reference>
<dbReference type="HOGENOM" id="CLU_008511_1_0_1"/>
<gene>
    <name evidence="7" type="ORF">COCHEDRAFT_1152495</name>
</gene>
<dbReference type="GO" id="GO:0003677">
    <property type="term" value="F:DNA binding"/>
    <property type="evidence" value="ECO:0007669"/>
    <property type="project" value="UniProtKB-KW"/>
</dbReference>
<evidence type="ECO:0000256" key="2">
    <source>
        <dbReference type="ARBA" id="ARBA00022723"/>
    </source>
</evidence>
<dbReference type="GO" id="GO:0008270">
    <property type="term" value="F:zinc ion binding"/>
    <property type="evidence" value="ECO:0007669"/>
    <property type="project" value="InterPro"/>
</dbReference>
<dbReference type="PANTHER" id="PTHR46910:SF3">
    <property type="entry name" value="HALOTOLERANCE PROTEIN 9-RELATED"/>
    <property type="match status" value="1"/>
</dbReference>
<dbReference type="SMART" id="SM00906">
    <property type="entry name" value="Fungal_trans"/>
    <property type="match status" value="1"/>
</dbReference>
<dbReference type="GO" id="GO:0006351">
    <property type="term" value="P:DNA-templated transcription"/>
    <property type="evidence" value="ECO:0007669"/>
    <property type="project" value="InterPro"/>
</dbReference>
<dbReference type="CDD" id="cd12148">
    <property type="entry name" value="fungal_TF_MHR"/>
    <property type="match status" value="1"/>
</dbReference>
<comment type="subcellular location">
    <subcellularLocation>
        <location evidence="1">Nucleus</location>
    </subcellularLocation>
</comment>
<sequence length="656" mass="73354">MDQPAEPERLNKRKRVALACDACRERKIRCDGAKPCRPCEKRGEPAHACLYTVSTTAKHVSEQEYIASLQRQVRELHATVEDLKTSPFQAPPQRVSGSPSTRDAQREEIPVHAIVDVEGPSPVSAMGAVATSQRGPFGDEEFYGQSSVHSLLQEVPHGDHRRGPLGATSMPWRYNGNLMIQAHYALPPRNIADRLIDRFFQNVHIFYPWCHSVSFRARYESLWTKEGYPEPSVLLHRDIGLGGDRCPPSAFFCALNAMFALGCEFSAGLPNKQSVCATFGDRMNDLMHVDLLDQAGLGQVQALLLVSHWLLTTELPTRCYNVVGLACRMAVGIGLNSNRHAGRRSCAENEIRRRVWFGCLQMEMTVCMTLGRRPLLQVTDDVPLPTAVDDEFLDVHGDTCQQPDGVPSHNLFTVENIKLAKLLGTILDTVYFSDSRTTSTGQAHTANAHTLPDIGTLIRLDNLLEDFKSNLPEQLNWDRDPERHQQVDYIYSRQTNVLHARFLHLRILLYRPTFSSFVASNFLNRREQDLSRVHGLLRAKGHALNAGLLDQCAKTCVQTASELATVIENAIVAGTAGAWWFSLFYLITCGGICILAEGAKVGASPFEQDQLDNMWQSCVRSLQHIGRDHGRVQSNLEHLCSLRERARAHCTIVYTL</sequence>
<dbReference type="InterPro" id="IPR001138">
    <property type="entry name" value="Zn2Cys6_DnaBD"/>
</dbReference>
<organism evidence="7 8">
    <name type="scientific">Cochliobolus heterostrophus (strain C5 / ATCC 48332 / race O)</name>
    <name type="common">Southern corn leaf blight fungus</name>
    <name type="synonym">Bipolaris maydis</name>
    <dbReference type="NCBI Taxonomy" id="701091"/>
    <lineage>
        <taxon>Eukaryota</taxon>
        <taxon>Fungi</taxon>
        <taxon>Dikarya</taxon>
        <taxon>Ascomycota</taxon>
        <taxon>Pezizomycotina</taxon>
        <taxon>Dothideomycetes</taxon>
        <taxon>Pleosporomycetidae</taxon>
        <taxon>Pleosporales</taxon>
        <taxon>Pleosporineae</taxon>
        <taxon>Pleosporaceae</taxon>
        <taxon>Bipolaris</taxon>
    </lineage>
</organism>
<dbReference type="InterPro" id="IPR007219">
    <property type="entry name" value="XnlR_reg_dom"/>
</dbReference>
<dbReference type="InterPro" id="IPR036864">
    <property type="entry name" value="Zn2-C6_fun-type_DNA-bd_sf"/>
</dbReference>
<dbReference type="InterPro" id="IPR050987">
    <property type="entry name" value="AtrR-like"/>
</dbReference>
<dbReference type="OMA" id="VHIFYPW"/>
<keyword evidence="4" id="KW-0539">Nucleus</keyword>
<evidence type="ECO:0000256" key="5">
    <source>
        <dbReference type="SAM" id="MobiDB-lite"/>
    </source>
</evidence>
<dbReference type="Proteomes" id="UP000016936">
    <property type="component" value="Unassembled WGS sequence"/>
</dbReference>
<evidence type="ECO:0000256" key="3">
    <source>
        <dbReference type="ARBA" id="ARBA00023125"/>
    </source>
</evidence>
<feature type="domain" description="Zn(2)-C6 fungal-type" evidence="6">
    <location>
        <begin position="19"/>
        <end position="51"/>
    </location>
</feature>
<dbReference type="SMART" id="SM00066">
    <property type="entry name" value="GAL4"/>
    <property type="match status" value="1"/>
</dbReference>
<dbReference type="eggNOG" id="ENOG502SH3W">
    <property type="taxonomic scope" value="Eukaryota"/>
</dbReference>
<protein>
    <recommendedName>
        <fullName evidence="6">Zn(2)-C6 fungal-type domain-containing protein</fullName>
    </recommendedName>
</protein>
<keyword evidence="2" id="KW-0479">Metal-binding</keyword>
<dbReference type="PROSITE" id="PS50048">
    <property type="entry name" value="ZN2_CY6_FUNGAL_2"/>
    <property type="match status" value="1"/>
</dbReference>
<evidence type="ECO:0000259" key="6">
    <source>
        <dbReference type="PROSITE" id="PS50048"/>
    </source>
</evidence>
<accession>M2ULX1</accession>
<keyword evidence="3" id="KW-0238">DNA-binding</keyword>
<dbReference type="OrthoDB" id="424974at2759"/>